<dbReference type="AlphaFoldDB" id="A0A6F9EET3"/>
<proteinExistence type="predicted"/>
<name>A0A6F9EET3_9BACL</name>
<reference evidence="1 2" key="1">
    <citation type="submission" date="2020-04" db="EMBL/GenBank/DDBJ databases">
        <authorList>
            <person name="Hogendoorn C."/>
        </authorList>
    </citation>
    <scope>NUCLEOTIDE SEQUENCE [LARGE SCALE GENOMIC DNA]</scope>
    <source>
        <strain evidence="1">COOX1</strain>
    </source>
</reference>
<dbReference type="SUPFAM" id="SSF160387">
    <property type="entry name" value="NosL/MerB-like"/>
    <property type="match status" value="1"/>
</dbReference>
<dbReference type="RefSeq" id="WP_170086457.1">
    <property type="nucleotide sequence ID" value="NZ_CP047971.1"/>
</dbReference>
<evidence type="ECO:0000313" key="1">
    <source>
        <dbReference type="EMBL" id="CAB3395936.1"/>
    </source>
</evidence>
<accession>A0A6F9EET3</accession>
<protein>
    <submittedName>
        <fullName evidence="1">Uncharacterized protein</fullName>
    </submittedName>
</protein>
<sequence length="139" mass="14583">MSARGISVVVLLGEATVFSVHNIGIAYAVASWLTMALITGILAGTGPGGRPFSNHPHCGLLACLQRPAEPGNLLGRDFLLGHTVGALAGWYVIDAGIRTLCCKPQVLQFGERDDAERFVRGFGGRSGTSMEWPTSSEGA</sequence>
<dbReference type="Proteomes" id="UP000502196">
    <property type="component" value="Chromosome"/>
</dbReference>
<dbReference type="EMBL" id="LR792683">
    <property type="protein sequence ID" value="CAB3395936.1"/>
    <property type="molecule type" value="Genomic_DNA"/>
</dbReference>
<evidence type="ECO:0000313" key="2">
    <source>
        <dbReference type="Proteomes" id="UP000502196"/>
    </source>
</evidence>
<gene>
    <name evidence="1" type="ORF">COOX1_3182</name>
</gene>
<organism evidence="1 2">
    <name type="scientific">Kyrpidia spormannii</name>
    <dbReference type="NCBI Taxonomy" id="2055160"/>
    <lineage>
        <taxon>Bacteria</taxon>
        <taxon>Bacillati</taxon>
        <taxon>Bacillota</taxon>
        <taxon>Bacilli</taxon>
        <taxon>Bacillales</taxon>
        <taxon>Alicyclobacillaceae</taxon>
        <taxon>Kyrpidia</taxon>
    </lineage>
</organism>